<sequence length="110" mass="11675">MLTAITAILLSASTPTQQLTSACIAEGESKAICTCYANFIKKNASPRELKALATLAEPQNRTDLEKAFRALLTAGLSPKEIFDIGLRVEGLTDAATKTCAKTEASLDSKQ</sequence>
<proteinExistence type="predicted"/>
<name>A0A3B0S0F1_9ZZZZ</name>
<organism evidence="1">
    <name type="scientific">hydrothermal vent metagenome</name>
    <dbReference type="NCBI Taxonomy" id="652676"/>
    <lineage>
        <taxon>unclassified sequences</taxon>
        <taxon>metagenomes</taxon>
        <taxon>ecological metagenomes</taxon>
    </lineage>
</organism>
<protein>
    <submittedName>
        <fullName evidence="1">Uncharacterized protein</fullName>
    </submittedName>
</protein>
<dbReference type="AlphaFoldDB" id="A0A3B0S0F1"/>
<dbReference type="EMBL" id="UOEE01000248">
    <property type="protein sequence ID" value="VAV97719.1"/>
    <property type="molecule type" value="Genomic_DNA"/>
</dbReference>
<accession>A0A3B0S0F1</accession>
<reference evidence="1" key="1">
    <citation type="submission" date="2018-06" db="EMBL/GenBank/DDBJ databases">
        <authorList>
            <person name="Zhirakovskaya E."/>
        </authorList>
    </citation>
    <scope>NUCLEOTIDE SEQUENCE</scope>
</reference>
<evidence type="ECO:0000313" key="1">
    <source>
        <dbReference type="EMBL" id="VAV97719.1"/>
    </source>
</evidence>
<gene>
    <name evidence="1" type="ORF">MNBD_ALPHA06-327</name>
</gene>